<accession>A0A3G9K6E1</accession>
<dbReference type="GO" id="GO:0032787">
    <property type="term" value="P:monocarboxylic acid metabolic process"/>
    <property type="evidence" value="ECO:0007669"/>
    <property type="project" value="UniProtKB-ARBA"/>
</dbReference>
<evidence type="ECO:0000259" key="12">
    <source>
        <dbReference type="SMART" id="SM00822"/>
    </source>
</evidence>
<reference evidence="14" key="1">
    <citation type="submission" date="2018-11" db="EMBL/GenBank/DDBJ databases">
        <title>Comparative genomics of Parolsenella catena and Libanicoccus massiliensis: Reclassification of Libanicoccus massiliensis as Parolsenella massiliensis comb. nov.</title>
        <authorList>
            <person name="Sakamoto M."/>
            <person name="Ikeyama N."/>
            <person name="Murakami T."/>
            <person name="Mori H."/>
            <person name="Yuki M."/>
            <person name="Ohkuma M."/>
        </authorList>
    </citation>
    <scope>NUCLEOTIDE SEQUENCE [LARGE SCALE GENOMIC DNA]</scope>
    <source>
        <strain evidence="14">JCM 31932</strain>
    </source>
</reference>
<gene>
    <name evidence="13" type="primary">fabG_8</name>
    <name evidence="13" type="ORF">Pcatena_12490</name>
</gene>
<keyword evidence="2" id="KW-0560">Oxidoreductase</keyword>
<dbReference type="SUPFAM" id="SSF51735">
    <property type="entry name" value="NAD(P)-binding Rossmann-fold domains"/>
    <property type="match status" value="1"/>
</dbReference>
<comment type="catalytic activity">
    <reaction evidence="5">
        <text>12alpha-hydroxy-3-oxo-5beta-cholan-24-oate + NADH + H(+) = isodeoxycholate + NAD(+)</text>
        <dbReference type="Rhea" id="RHEA:47492"/>
        <dbReference type="ChEBI" id="CHEBI:15378"/>
        <dbReference type="ChEBI" id="CHEBI:57540"/>
        <dbReference type="ChEBI" id="CHEBI:57945"/>
        <dbReference type="ChEBI" id="CHEBI:87733"/>
        <dbReference type="ChEBI" id="CHEBI:87734"/>
    </reaction>
    <physiologicalReaction direction="left-to-right" evidence="5">
        <dbReference type="Rhea" id="RHEA:47493"/>
    </physiologicalReaction>
</comment>
<evidence type="ECO:0000256" key="2">
    <source>
        <dbReference type="ARBA" id="ARBA00023002"/>
    </source>
</evidence>
<comment type="catalytic activity">
    <reaction evidence="7">
        <text>7alpha,12alpha-dihydroxy-3-oxo-5beta-cholan-24-oate + NADH + H(+) = isocholate + NAD(+)</text>
        <dbReference type="Rhea" id="RHEA:47512"/>
        <dbReference type="ChEBI" id="CHEBI:15378"/>
        <dbReference type="ChEBI" id="CHEBI:57540"/>
        <dbReference type="ChEBI" id="CHEBI:57945"/>
        <dbReference type="ChEBI" id="CHEBI:87735"/>
        <dbReference type="ChEBI" id="CHEBI:87736"/>
    </reaction>
    <physiologicalReaction direction="left-to-right" evidence="7">
        <dbReference type="Rhea" id="RHEA:47513"/>
    </physiologicalReaction>
</comment>
<dbReference type="GO" id="GO:0008202">
    <property type="term" value="P:steroid metabolic process"/>
    <property type="evidence" value="ECO:0007669"/>
    <property type="project" value="UniProtKB-KW"/>
</dbReference>
<dbReference type="Proteomes" id="UP000273154">
    <property type="component" value="Chromosome"/>
</dbReference>
<dbReference type="AlphaFoldDB" id="A0A3G9K6E1"/>
<dbReference type="SMART" id="SM00822">
    <property type="entry name" value="PKS_KR"/>
    <property type="match status" value="1"/>
</dbReference>
<dbReference type="PANTHER" id="PTHR42879:SF2">
    <property type="entry name" value="3-OXOACYL-[ACYL-CARRIER-PROTEIN] REDUCTASE FABG"/>
    <property type="match status" value="1"/>
</dbReference>
<evidence type="ECO:0000256" key="10">
    <source>
        <dbReference type="ARBA" id="ARBA00081284"/>
    </source>
</evidence>
<evidence type="ECO:0000256" key="9">
    <source>
        <dbReference type="ARBA" id="ARBA00067031"/>
    </source>
</evidence>
<evidence type="ECO:0000256" key="8">
    <source>
        <dbReference type="ARBA" id="ARBA00052953"/>
    </source>
</evidence>
<feature type="domain" description="Ketoreductase" evidence="12">
    <location>
        <begin position="8"/>
        <end position="198"/>
    </location>
</feature>
<organism evidence="13 14">
    <name type="scientific">Parolsenella catena</name>
    <dbReference type="NCBI Taxonomy" id="2003188"/>
    <lineage>
        <taxon>Bacteria</taxon>
        <taxon>Bacillati</taxon>
        <taxon>Actinomycetota</taxon>
        <taxon>Coriobacteriia</taxon>
        <taxon>Coriobacteriales</taxon>
        <taxon>Atopobiaceae</taxon>
        <taxon>Parolsenella</taxon>
    </lineage>
</organism>
<comment type="catalytic activity">
    <reaction evidence="6">
        <text>3-oxochenodeoxycholate + NADH + H(+) = isochenodeoxycholate + NAD(+)</text>
        <dbReference type="Rhea" id="RHEA:47516"/>
        <dbReference type="ChEBI" id="CHEBI:15378"/>
        <dbReference type="ChEBI" id="CHEBI:57540"/>
        <dbReference type="ChEBI" id="CHEBI:57945"/>
        <dbReference type="ChEBI" id="CHEBI:87730"/>
        <dbReference type="ChEBI" id="CHEBI:87731"/>
    </reaction>
    <physiologicalReaction direction="left-to-right" evidence="6">
        <dbReference type="Rhea" id="RHEA:47517"/>
    </physiologicalReaction>
</comment>
<evidence type="ECO:0000256" key="3">
    <source>
        <dbReference type="ARBA" id="ARBA00023098"/>
    </source>
</evidence>
<evidence type="ECO:0000256" key="11">
    <source>
        <dbReference type="RuleBase" id="RU000363"/>
    </source>
</evidence>
<comment type="catalytic activity">
    <reaction evidence="8">
        <text>3-oxo-5beta-cholan-24-oate + NADH + H(+) = isolithocholate + NAD(+)</text>
        <dbReference type="Rhea" id="RHEA:47508"/>
        <dbReference type="ChEBI" id="CHEBI:11867"/>
        <dbReference type="ChEBI" id="CHEBI:15378"/>
        <dbReference type="ChEBI" id="CHEBI:57540"/>
        <dbReference type="ChEBI" id="CHEBI:57945"/>
        <dbReference type="ChEBI" id="CHEBI:87728"/>
        <dbReference type="EC" id="1.1.1.391"/>
    </reaction>
    <physiologicalReaction direction="left-to-right" evidence="8">
        <dbReference type="Rhea" id="RHEA:47509"/>
    </physiologicalReaction>
</comment>
<sequence length="246" mass="25767">MKTNIAGERALVTGAGSGIGRAVAVRLASLGCTVTLAARTLEKLEETAALCNAAAREAGHGTDAIAHTCDLMSEQSILSLVRAVADEGGLDILVNNAGIVQAGPLEGIATEQFDAVMATNARAPFILMRETLPLLRASRAAEIVNVCSVVAHAGYPNQSAYVASKHALYGMSKSFAAEVYDEGVRVHVISPGGVLTDMVAIARPDLTGTPMIVPDDMADAVEYLLCHRTDAVCDEIRLHRVTKAPF</sequence>
<dbReference type="InterPro" id="IPR002347">
    <property type="entry name" value="SDR_fam"/>
</dbReference>
<dbReference type="KEGG" id="pcat:Pcatena_12490"/>
<name>A0A3G9K6E1_9ACTN</name>
<keyword evidence="3" id="KW-0443">Lipid metabolism</keyword>
<protein>
    <recommendedName>
        <fullName evidence="9">3beta-hydroxycholanate 3-dehydrogenase (NAD(+))</fullName>
        <ecNumber evidence="9">1.1.1.391</ecNumber>
    </recommendedName>
    <alternativeName>
        <fullName evidence="10">NAD-dependent bile acid 3beta-dehydrogenase</fullName>
    </alternativeName>
</protein>
<dbReference type="Pfam" id="PF00106">
    <property type="entry name" value="adh_short"/>
    <property type="match status" value="1"/>
</dbReference>
<dbReference type="PANTHER" id="PTHR42879">
    <property type="entry name" value="3-OXOACYL-(ACYL-CARRIER-PROTEIN) REDUCTASE"/>
    <property type="match status" value="1"/>
</dbReference>
<keyword evidence="14" id="KW-1185">Reference proteome</keyword>
<dbReference type="FunFam" id="3.40.50.720:FF:000084">
    <property type="entry name" value="Short-chain dehydrogenase reductase"/>
    <property type="match status" value="1"/>
</dbReference>
<evidence type="ECO:0000256" key="7">
    <source>
        <dbReference type="ARBA" id="ARBA00052497"/>
    </source>
</evidence>
<evidence type="ECO:0000256" key="1">
    <source>
        <dbReference type="ARBA" id="ARBA00006484"/>
    </source>
</evidence>
<dbReference type="InterPro" id="IPR050259">
    <property type="entry name" value="SDR"/>
</dbReference>
<dbReference type="InterPro" id="IPR057326">
    <property type="entry name" value="KR_dom"/>
</dbReference>
<dbReference type="GO" id="GO:0016491">
    <property type="term" value="F:oxidoreductase activity"/>
    <property type="evidence" value="ECO:0007669"/>
    <property type="project" value="UniProtKB-KW"/>
</dbReference>
<dbReference type="InterPro" id="IPR036291">
    <property type="entry name" value="NAD(P)-bd_dom_sf"/>
</dbReference>
<dbReference type="EC" id="1.1.1.391" evidence="9"/>
<evidence type="ECO:0000256" key="4">
    <source>
        <dbReference type="ARBA" id="ARBA00023221"/>
    </source>
</evidence>
<dbReference type="PRINTS" id="PR00081">
    <property type="entry name" value="GDHRDH"/>
</dbReference>
<dbReference type="PROSITE" id="PS00061">
    <property type="entry name" value="ADH_SHORT"/>
    <property type="match status" value="1"/>
</dbReference>
<proteinExistence type="inferred from homology"/>
<dbReference type="Gene3D" id="3.40.50.720">
    <property type="entry name" value="NAD(P)-binding Rossmann-like Domain"/>
    <property type="match status" value="1"/>
</dbReference>
<keyword evidence="4" id="KW-0753">Steroid metabolism</keyword>
<comment type="similarity">
    <text evidence="1 11">Belongs to the short-chain dehydrogenases/reductases (SDR) family.</text>
</comment>
<evidence type="ECO:0000256" key="6">
    <source>
        <dbReference type="ARBA" id="ARBA00050953"/>
    </source>
</evidence>
<dbReference type="CDD" id="cd05233">
    <property type="entry name" value="SDR_c"/>
    <property type="match status" value="1"/>
</dbReference>
<evidence type="ECO:0000313" key="13">
    <source>
        <dbReference type="EMBL" id="BBH50662.1"/>
    </source>
</evidence>
<dbReference type="InterPro" id="IPR020904">
    <property type="entry name" value="Sc_DH/Rdtase_CS"/>
</dbReference>
<evidence type="ECO:0000256" key="5">
    <source>
        <dbReference type="ARBA" id="ARBA00050257"/>
    </source>
</evidence>
<evidence type="ECO:0000313" key="14">
    <source>
        <dbReference type="Proteomes" id="UP000273154"/>
    </source>
</evidence>
<dbReference type="PRINTS" id="PR00080">
    <property type="entry name" value="SDRFAMILY"/>
</dbReference>
<dbReference type="EMBL" id="AP019367">
    <property type="protein sequence ID" value="BBH50662.1"/>
    <property type="molecule type" value="Genomic_DNA"/>
</dbReference>